<feature type="domain" description="Methyltransferase small" evidence="6">
    <location>
        <begin position="79"/>
        <end position="205"/>
    </location>
</feature>
<protein>
    <recommendedName>
        <fullName evidence="1">peptide chain release factor N(5)-glutamine methyltransferase</fullName>
        <ecNumber evidence="1">2.1.1.297</ecNumber>
    </recommendedName>
</protein>
<evidence type="ECO:0000313" key="8">
    <source>
        <dbReference type="Proteomes" id="UP000614410"/>
    </source>
</evidence>
<name>A0A934NF67_9BACT</name>
<dbReference type="Proteomes" id="UP000614410">
    <property type="component" value="Unassembled WGS sequence"/>
</dbReference>
<keyword evidence="3" id="KW-0808">Transferase</keyword>
<comment type="caution">
    <text evidence="7">The sequence shown here is derived from an EMBL/GenBank/DDBJ whole genome shotgun (WGS) entry which is preliminary data.</text>
</comment>
<dbReference type="PANTHER" id="PTHR18895:SF74">
    <property type="entry name" value="MTRF1L RELEASE FACTOR GLUTAMINE METHYLTRANSFERASE"/>
    <property type="match status" value="1"/>
</dbReference>
<dbReference type="InterPro" id="IPR007848">
    <property type="entry name" value="Small_mtfrase_dom"/>
</dbReference>
<evidence type="ECO:0000256" key="2">
    <source>
        <dbReference type="ARBA" id="ARBA00022603"/>
    </source>
</evidence>
<dbReference type="NCBIfam" id="TIGR00536">
    <property type="entry name" value="hemK_fam"/>
    <property type="match status" value="1"/>
</dbReference>
<evidence type="ECO:0000256" key="3">
    <source>
        <dbReference type="ARBA" id="ARBA00022679"/>
    </source>
</evidence>
<evidence type="ECO:0000259" key="6">
    <source>
        <dbReference type="Pfam" id="PF05175"/>
    </source>
</evidence>
<dbReference type="InterPro" id="IPR004556">
    <property type="entry name" value="HemK-like"/>
</dbReference>
<dbReference type="GO" id="GO:0102559">
    <property type="term" value="F:peptide chain release factor N(5)-glutamine methyltransferase activity"/>
    <property type="evidence" value="ECO:0007669"/>
    <property type="project" value="UniProtKB-EC"/>
</dbReference>
<dbReference type="CDD" id="cd02440">
    <property type="entry name" value="AdoMet_MTases"/>
    <property type="match status" value="1"/>
</dbReference>
<accession>A0A934NF67</accession>
<dbReference type="AlphaFoldDB" id="A0A934NF67"/>
<evidence type="ECO:0000313" key="7">
    <source>
        <dbReference type="EMBL" id="MBJ7608210.1"/>
    </source>
</evidence>
<dbReference type="NCBIfam" id="TIGR03704">
    <property type="entry name" value="PrmC_rel_meth"/>
    <property type="match status" value="1"/>
</dbReference>
<dbReference type="EMBL" id="JAEKNN010000009">
    <property type="protein sequence ID" value="MBJ7608210.1"/>
    <property type="molecule type" value="Genomic_DNA"/>
</dbReference>
<evidence type="ECO:0000256" key="4">
    <source>
        <dbReference type="ARBA" id="ARBA00022691"/>
    </source>
</evidence>
<reference evidence="7 8" key="1">
    <citation type="submission" date="2020-10" db="EMBL/GenBank/DDBJ databases">
        <title>Ca. Dormibacterota MAGs.</title>
        <authorList>
            <person name="Montgomery K."/>
        </authorList>
    </citation>
    <scope>NUCLEOTIDE SEQUENCE [LARGE SCALE GENOMIC DNA]</scope>
    <source>
        <strain evidence="7">Mitchell_Peninsula_5</strain>
    </source>
</reference>
<keyword evidence="4" id="KW-0949">S-adenosyl-L-methionine</keyword>
<evidence type="ECO:0000256" key="5">
    <source>
        <dbReference type="ARBA" id="ARBA00048391"/>
    </source>
</evidence>
<proteinExistence type="predicted"/>
<organism evidence="7 8">
    <name type="scientific">Candidatus Amunia macphersoniae</name>
    <dbReference type="NCBI Taxonomy" id="3127014"/>
    <lineage>
        <taxon>Bacteria</taxon>
        <taxon>Bacillati</taxon>
        <taxon>Candidatus Dormiibacterota</taxon>
        <taxon>Candidatus Dormibacteria</taxon>
        <taxon>Candidatus Aeolococcales</taxon>
        <taxon>Candidatus Aeolococcaceae</taxon>
        <taxon>Candidatus Amunia</taxon>
    </lineage>
</organism>
<dbReference type="PANTHER" id="PTHR18895">
    <property type="entry name" value="HEMK METHYLTRANSFERASE"/>
    <property type="match status" value="1"/>
</dbReference>
<keyword evidence="2" id="KW-0489">Methyltransferase</keyword>
<dbReference type="SUPFAM" id="SSF53335">
    <property type="entry name" value="S-adenosyl-L-methionine-dependent methyltransferases"/>
    <property type="match status" value="1"/>
</dbReference>
<dbReference type="InterPro" id="IPR022446">
    <property type="entry name" value="MeTrfrase_put"/>
</dbReference>
<dbReference type="GO" id="GO:0032259">
    <property type="term" value="P:methylation"/>
    <property type="evidence" value="ECO:0007669"/>
    <property type="project" value="UniProtKB-KW"/>
</dbReference>
<dbReference type="InterPro" id="IPR050320">
    <property type="entry name" value="N5-glutamine_MTase"/>
</dbReference>
<dbReference type="Gene3D" id="3.40.50.150">
    <property type="entry name" value="Vaccinia Virus protein VP39"/>
    <property type="match status" value="1"/>
</dbReference>
<dbReference type="InterPro" id="IPR029063">
    <property type="entry name" value="SAM-dependent_MTases_sf"/>
</dbReference>
<comment type="catalytic activity">
    <reaction evidence="5">
        <text>L-glutaminyl-[peptide chain release factor] + S-adenosyl-L-methionine = N(5)-methyl-L-glutaminyl-[peptide chain release factor] + S-adenosyl-L-homocysteine + H(+)</text>
        <dbReference type="Rhea" id="RHEA:42896"/>
        <dbReference type="Rhea" id="RHEA-COMP:10271"/>
        <dbReference type="Rhea" id="RHEA-COMP:10272"/>
        <dbReference type="ChEBI" id="CHEBI:15378"/>
        <dbReference type="ChEBI" id="CHEBI:30011"/>
        <dbReference type="ChEBI" id="CHEBI:57856"/>
        <dbReference type="ChEBI" id="CHEBI:59789"/>
        <dbReference type="ChEBI" id="CHEBI:61891"/>
        <dbReference type="EC" id="2.1.1.297"/>
    </reaction>
</comment>
<dbReference type="Pfam" id="PF05175">
    <property type="entry name" value="MTS"/>
    <property type="match status" value="1"/>
</dbReference>
<evidence type="ECO:0000256" key="1">
    <source>
        <dbReference type="ARBA" id="ARBA00012771"/>
    </source>
</evidence>
<sequence length="276" mass="29025">MITPPPGESSSAPGPSALTPSLIVSRLRAAGCVFAEDEARLLISAATSRVELAAMVGRRVAGFPLEHVIGWAEFCGLRIAVDPGVFVPRHRTELLVKEANALVRPGAVVVDLCCGTGALGVALAAAAERIDLHAADIDPAAVRCARRNLAAAGGHVYEGDLDAPLPATLRSRVDVLVANVPYVPTEEIELLPREARLHEAHRALDGGLDGLDIVRRVAATAPRWLRPGGHLLVETSERQAAQTVEIFATNGLIPRVATCDDLDATVVIGMRPEPNG</sequence>
<dbReference type="EC" id="2.1.1.297" evidence="1"/>
<gene>
    <name evidence="7" type="ORF">JF887_02105</name>
</gene>